<dbReference type="InterPro" id="IPR036390">
    <property type="entry name" value="WH_DNA-bd_sf"/>
</dbReference>
<name>A0ABU6UXS9_9FABA</name>
<proteinExistence type="predicted"/>
<evidence type="ECO:0000259" key="2">
    <source>
        <dbReference type="Pfam" id="PF23282"/>
    </source>
</evidence>
<dbReference type="InterPro" id="IPR042197">
    <property type="entry name" value="Apaf_helical"/>
</dbReference>
<dbReference type="SUPFAM" id="SSF46785">
    <property type="entry name" value="Winged helix' DNA-binding domain"/>
    <property type="match status" value="1"/>
</dbReference>
<dbReference type="InterPro" id="IPR027417">
    <property type="entry name" value="P-loop_NTPase"/>
</dbReference>
<protein>
    <recommendedName>
        <fullName evidence="2">Disease resistance protein Roq1-like winged-helix domain-containing protein</fullName>
    </recommendedName>
</protein>
<sequence>MELTPNILEYAQGLPLAIKVVGSFLYNRDASQWRDSLGRLKKYPDKKEVTGVLQISFEPLRKEEREIFLHIACFFRGQREEYVKQILDVCGLHPQIGIPVLKERSLIAIENQEIHMHDMLQELGKKLVREKYAEDFTGCTNLTQVHPSIGLLKKLKYLLQCLPPNRVRRGFCPAPKG</sequence>
<gene>
    <name evidence="3" type="ORF">PIB30_094311</name>
</gene>
<comment type="caution">
    <text evidence="3">The sequence shown here is derived from an EMBL/GenBank/DDBJ whole genome shotgun (WGS) entry which is preliminary data.</text>
</comment>
<dbReference type="InterPro" id="IPR058192">
    <property type="entry name" value="WHD_ROQ1-like"/>
</dbReference>
<evidence type="ECO:0000256" key="1">
    <source>
        <dbReference type="ARBA" id="ARBA00022737"/>
    </source>
</evidence>
<dbReference type="InterPro" id="IPR044974">
    <property type="entry name" value="Disease_R_plants"/>
</dbReference>
<dbReference type="Pfam" id="PF23282">
    <property type="entry name" value="WHD_ROQ1"/>
    <property type="match status" value="1"/>
</dbReference>
<dbReference type="EMBL" id="JASCZI010122903">
    <property type="protein sequence ID" value="MED6164876.1"/>
    <property type="molecule type" value="Genomic_DNA"/>
</dbReference>
<dbReference type="Proteomes" id="UP001341840">
    <property type="component" value="Unassembled WGS sequence"/>
</dbReference>
<feature type="domain" description="Disease resistance protein Roq1-like winged-helix" evidence="2">
    <location>
        <begin position="63"/>
        <end position="131"/>
    </location>
</feature>
<dbReference type="SUPFAM" id="SSF52540">
    <property type="entry name" value="P-loop containing nucleoside triphosphate hydrolases"/>
    <property type="match status" value="1"/>
</dbReference>
<keyword evidence="4" id="KW-1185">Reference proteome</keyword>
<accession>A0ABU6UXS9</accession>
<evidence type="ECO:0000313" key="3">
    <source>
        <dbReference type="EMBL" id="MED6164876.1"/>
    </source>
</evidence>
<reference evidence="3 4" key="1">
    <citation type="journal article" date="2023" name="Plants (Basel)">
        <title>Bridging the Gap: Combining Genomics and Transcriptomics Approaches to Understand Stylosanthes scabra, an Orphan Legume from the Brazilian Caatinga.</title>
        <authorList>
            <person name="Ferreira-Neto J.R.C."/>
            <person name="da Silva M.D."/>
            <person name="Binneck E."/>
            <person name="de Melo N.F."/>
            <person name="da Silva R.H."/>
            <person name="de Melo A.L.T.M."/>
            <person name="Pandolfi V."/>
            <person name="Bustamante F.O."/>
            <person name="Brasileiro-Vidal A.C."/>
            <person name="Benko-Iseppon A.M."/>
        </authorList>
    </citation>
    <scope>NUCLEOTIDE SEQUENCE [LARGE SCALE GENOMIC DNA]</scope>
    <source>
        <tissue evidence="3">Leaves</tissue>
    </source>
</reference>
<organism evidence="3 4">
    <name type="scientific">Stylosanthes scabra</name>
    <dbReference type="NCBI Taxonomy" id="79078"/>
    <lineage>
        <taxon>Eukaryota</taxon>
        <taxon>Viridiplantae</taxon>
        <taxon>Streptophyta</taxon>
        <taxon>Embryophyta</taxon>
        <taxon>Tracheophyta</taxon>
        <taxon>Spermatophyta</taxon>
        <taxon>Magnoliopsida</taxon>
        <taxon>eudicotyledons</taxon>
        <taxon>Gunneridae</taxon>
        <taxon>Pentapetalae</taxon>
        <taxon>rosids</taxon>
        <taxon>fabids</taxon>
        <taxon>Fabales</taxon>
        <taxon>Fabaceae</taxon>
        <taxon>Papilionoideae</taxon>
        <taxon>50 kb inversion clade</taxon>
        <taxon>dalbergioids sensu lato</taxon>
        <taxon>Dalbergieae</taxon>
        <taxon>Pterocarpus clade</taxon>
        <taxon>Stylosanthes</taxon>
    </lineage>
</organism>
<dbReference type="PANTHER" id="PTHR11017:SF290">
    <property type="entry name" value="ADP-RIBOSYL CYCLASE_CYCLIC ADP-RIBOSE HYDROLASE"/>
    <property type="match status" value="1"/>
</dbReference>
<evidence type="ECO:0000313" key="4">
    <source>
        <dbReference type="Proteomes" id="UP001341840"/>
    </source>
</evidence>
<keyword evidence="1" id="KW-0677">Repeat</keyword>
<dbReference type="PANTHER" id="PTHR11017">
    <property type="entry name" value="LEUCINE-RICH REPEAT-CONTAINING PROTEIN"/>
    <property type="match status" value="1"/>
</dbReference>
<dbReference type="Gene3D" id="1.10.8.430">
    <property type="entry name" value="Helical domain of apoptotic protease-activating factors"/>
    <property type="match status" value="1"/>
</dbReference>